<name>A0AAE3NTI1_9RHOB</name>
<dbReference type="Proteomes" id="UP001220964">
    <property type="component" value="Unassembled WGS sequence"/>
</dbReference>
<gene>
    <name evidence="1" type="ORF">P1J78_07805</name>
</gene>
<proteinExistence type="predicted"/>
<dbReference type="AlphaFoldDB" id="A0AAE3NTI1"/>
<keyword evidence="2" id="KW-1185">Reference proteome</keyword>
<dbReference type="RefSeq" id="WP_275566773.1">
    <property type="nucleotide sequence ID" value="NZ_JARGYC010000015.1"/>
</dbReference>
<evidence type="ECO:0000313" key="2">
    <source>
        <dbReference type="Proteomes" id="UP001220964"/>
    </source>
</evidence>
<dbReference type="EMBL" id="JARGYC010000015">
    <property type="protein sequence ID" value="MDF0600630.1"/>
    <property type="molecule type" value="Genomic_DNA"/>
</dbReference>
<reference evidence="1" key="1">
    <citation type="submission" date="2023-03" db="EMBL/GenBank/DDBJ databases">
        <title>Multiphase analysis and comparison of six strains from genera Psychromarinibacter, Lutimaribacter, and Maritimibacter, including a novel species: Psychromarinibacter sediminicola sp. nov.</title>
        <authorList>
            <person name="Wang Y.-H."/>
            <person name="Ye M.-Q."/>
            <person name="Du Z.-J."/>
        </authorList>
    </citation>
    <scope>NUCLEOTIDE SEQUENCE</scope>
    <source>
        <strain evidence="1">C21-152</strain>
    </source>
</reference>
<comment type="caution">
    <text evidence="1">The sequence shown here is derived from an EMBL/GenBank/DDBJ whole genome shotgun (WGS) entry which is preliminary data.</text>
</comment>
<sequence>MVDFGDQTRLPRGVRRVLRAWLARFHVTPRAALGERMGTLAAETGVELRFRQLYLDYARYGVLTRPAAGPARAVSG</sequence>
<accession>A0AAE3NTI1</accession>
<evidence type="ECO:0000313" key="1">
    <source>
        <dbReference type="EMBL" id="MDF0600630.1"/>
    </source>
</evidence>
<protein>
    <submittedName>
        <fullName evidence="1">Uncharacterized protein</fullName>
    </submittedName>
</protein>
<organism evidence="1 2">
    <name type="scientific">Psychromarinibacter sediminicola</name>
    <dbReference type="NCBI Taxonomy" id="3033385"/>
    <lineage>
        <taxon>Bacteria</taxon>
        <taxon>Pseudomonadati</taxon>
        <taxon>Pseudomonadota</taxon>
        <taxon>Alphaproteobacteria</taxon>
        <taxon>Rhodobacterales</taxon>
        <taxon>Paracoccaceae</taxon>
        <taxon>Psychromarinibacter</taxon>
    </lineage>
</organism>